<dbReference type="SUPFAM" id="SSF52096">
    <property type="entry name" value="ClpP/crotonase"/>
    <property type="match status" value="1"/>
</dbReference>
<keyword evidence="3 6" id="KW-0645">Protease</keyword>
<dbReference type="PRINTS" id="PR00127">
    <property type="entry name" value="CLPPROTEASEP"/>
</dbReference>
<comment type="subcellular location">
    <subcellularLocation>
        <location evidence="6">Cytoplasm</location>
    </subcellularLocation>
</comment>
<evidence type="ECO:0000256" key="6">
    <source>
        <dbReference type="HAMAP-Rule" id="MF_00444"/>
    </source>
</evidence>
<name>A0ABP8FGT8_9BACT</name>
<comment type="catalytic activity">
    <reaction evidence="6">
        <text>Hydrolysis of proteins to small peptides in the presence of ATP and magnesium. alpha-casein is the usual test substrate. In the absence of ATP, only oligopeptides shorter than five residues are hydrolyzed (such as succinyl-Leu-Tyr-|-NHMec, and Leu-Tyr-Leu-|-Tyr-Trp, in which cleavage of the -Tyr-|-Leu- and -Tyr-|-Trp bonds also occurs).</text>
        <dbReference type="EC" id="3.4.21.92"/>
    </reaction>
</comment>
<dbReference type="InterPro" id="IPR023562">
    <property type="entry name" value="ClpP/TepA"/>
</dbReference>
<dbReference type="InterPro" id="IPR001907">
    <property type="entry name" value="ClpP"/>
</dbReference>
<dbReference type="Gene3D" id="3.90.226.10">
    <property type="entry name" value="2-enoyl-CoA Hydratase, Chain A, domain 1"/>
    <property type="match status" value="1"/>
</dbReference>
<dbReference type="Proteomes" id="UP001501207">
    <property type="component" value="Unassembled WGS sequence"/>
</dbReference>
<evidence type="ECO:0000256" key="5">
    <source>
        <dbReference type="ARBA" id="ARBA00022825"/>
    </source>
</evidence>
<dbReference type="NCBIfam" id="NF001368">
    <property type="entry name" value="PRK00277.1"/>
    <property type="match status" value="1"/>
</dbReference>
<organism evidence="8 9">
    <name type="scientific">Compostibacter hankyongensis</name>
    <dbReference type="NCBI Taxonomy" id="1007089"/>
    <lineage>
        <taxon>Bacteria</taxon>
        <taxon>Pseudomonadati</taxon>
        <taxon>Bacteroidota</taxon>
        <taxon>Chitinophagia</taxon>
        <taxon>Chitinophagales</taxon>
        <taxon>Chitinophagaceae</taxon>
        <taxon>Compostibacter</taxon>
    </lineage>
</organism>
<dbReference type="HAMAP" id="MF_00444">
    <property type="entry name" value="ClpP"/>
    <property type="match status" value="1"/>
</dbReference>
<keyword evidence="4 6" id="KW-0378">Hydrolase</keyword>
<evidence type="ECO:0000256" key="2">
    <source>
        <dbReference type="ARBA" id="ARBA00022490"/>
    </source>
</evidence>
<keyword evidence="9" id="KW-1185">Reference proteome</keyword>
<reference evidence="9" key="1">
    <citation type="journal article" date="2019" name="Int. J. Syst. Evol. Microbiol.">
        <title>The Global Catalogue of Microorganisms (GCM) 10K type strain sequencing project: providing services to taxonomists for standard genome sequencing and annotation.</title>
        <authorList>
            <consortium name="The Broad Institute Genomics Platform"/>
            <consortium name="The Broad Institute Genome Sequencing Center for Infectious Disease"/>
            <person name="Wu L."/>
            <person name="Ma J."/>
        </authorList>
    </citation>
    <scope>NUCLEOTIDE SEQUENCE [LARGE SCALE GENOMIC DNA]</scope>
    <source>
        <strain evidence="9">JCM 17664</strain>
    </source>
</reference>
<evidence type="ECO:0000313" key="9">
    <source>
        <dbReference type="Proteomes" id="UP001501207"/>
    </source>
</evidence>
<dbReference type="PANTHER" id="PTHR10381:SF70">
    <property type="entry name" value="ATP-DEPENDENT CLP PROTEASE PROTEOLYTIC SUBUNIT"/>
    <property type="match status" value="1"/>
</dbReference>
<comment type="function">
    <text evidence="6">Cleaves peptides in various proteins in a process that requires ATP hydrolysis. Has a chymotrypsin-like activity. Plays a major role in the degradation of misfolded proteins.</text>
</comment>
<dbReference type="PANTHER" id="PTHR10381">
    <property type="entry name" value="ATP-DEPENDENT CLP PROTEASE PROTEOLYTIC SUBUNIT"/>
    <property type="match status" value="1"/>
</dbReference>
<comment type="subunit">
    <text evidence="6">Fourteen ClpP subunits assemble into 2 heptameric rings which stack back to back to give a disk-like structure with a central cavity, resembling the structure of eukaryotic proteasomes.</text>
</comment>
<evidence type="ECO:0000256" key="7">
    <source>
        <dbReference type="RuleBase" id="RU003567"/>
    </source>
</evidence>
<dbReference type="EC" id="3.4.21.92" evidence="6"/>
<dbReference type="RefSeq" id="WP_344975197.1">
    <property type="nucleotide sequence ID" value="NZ_BAABFN010000001.1"/>
</dbReference>
<dbReference type="NCBIfam" id="NF009205">
    <property type="entry name" value="PRK12553.1"/>
    <property type="match status" value="1"/>
</dbReference>
<dbReference type="EMBL" id="BAABFN010000001">
    <property type="protein sequence ID" value="GAA4303179.1"/>
    <property type="molecule type" value="Genomic_DNA"/>
</dbReference>
<comment type="similarity">
    <text evidence="1 6 7">Belongs to the peptidase S14 family.</text>
</comment>
<proteinExistence type="inferred from homology"/>
<feature type="active site" description="Nucleophile" evidence="6">
    <location>
        <position position="128"/>
    </location>
</feature>
<gene>
    <name evidence="6 8" type="primary">clpP</name>
    <name evidence="8" type="ORF">GCM10023143_06320</name>
</gene>
<sequence length="234" mass="26129">MNTDQEFRKYAIRHHGINSLAFDQYTHQSVKALTPYIIEERPLNVASMDVFSRLMMDRIIFLGEPVDDYVANIVNAQLLFLESTDRQRDIQMYINSPGGSVYAGLGMYDTMQIIGPDVATICTGMAASMAAILMCSGAKNKRTALRHSRIMLHQPSGAIGGQASDVEITAKEILRIRKELNEIIAHHTGQPLKKVEKDSDRDYWLLAEEAKAYGLVDEVLSINPRKQGTDEQAG</sequence>
<accession>A0ABP8FGT8</accession>
<keyword evidence="5 6" id="KW-0720">Serine protease</keyword>
<keyword evidence="2 6" id="KW-0963">Cytoplasm</keyword>
<evidence type="ECO:0000256" key="4">
    <source>
        <dbReference type="ARBA" id="ARBA00022801"/>
    </source>
</evidence>
<dbReference type="InterPro" id="IPR029045">
    <property type="entry name" value="ClpP/crotonase-like_dom_sf"/>
</dbReference>
<evidence type="ECO:0000256" key="1">
    <source>
        <dbReference type="ARBA" id="ARBA00007039"/>
    </source>
</evidence>
<dbReference type="Pfam" id="PF00574">
    <property type="entry name" value="CLP_protease"/>
    <property type="match status" value="1"/>
</dbReference>
<feature type="active site" evidence="6">
    <location>
        <position position="153"/>
    </location>
</feature>
<dbReference type="CDD" id="cd07017">
    <property type="entry name" value="S14_ClpP_2"/>
    <property type="match status" value="1"/>
</dbReference>
<comment type="caution">
    <text evidence="8">The sequence shown here is derived from an EMBL/GenBank/DDBJ whole genome shotgun (WGS) entry which is preliminary data.</text>
</comment>
<protein>
    <recommendedName>
        <fullName evidence="6 7">ATP-dependent Clp protease proteolytic subunit</fullName>
        <ecNumber evidence="6">3.4.21.92</ecNumber>
    </recommendedName>
    <alternativeName>
        <fullName evidence="6">Endopeptidase Clp</fullName>
    </alternativeName>
</protein>
<evidence type="ECO:0000256" key="3">
    <source>
        <dbReference type="ARBA" id="ARBA00022670"/>
    </source>
</evidence>
<evidence type="ECO:0000313" key="8">
    <source>
        <dbReference type="EMBL" id="GAA4303179.1"/>
    </source>
</evidence>